<accession>A0A5A7T7I5</accession>
<protein>
    <submittedName>
        <fullName evidence="1">Uncharacterized protein</fullName>
    </submittedName>
</protein>
<proteinExistence type="predicted"/>
<gene>
    <name evidence="2" type="ORF">E5676_scaffold808G001330</name>
    <name evidence="1" type="ORF">E6C27_scaffold277G001580</name>
</gene>
<dbReference type="EMBL" id="SSTD01015940">
    <property type="protein sequence ID" value="TYK02016.1"/>
    <property type="molecule type" value="Genomic_DNA"/>
</dbReference>
<dbReference type="Proteomes" id="UP000321947">
    <property type="component" value="Unassembled WGS sequence"/>
</dbReference>
<reference evidence="3 4" key="1">
    <citation type="submission" date="2019-08" db="EMBL/GenBank/DDBJ databases">
        <title>Draft genome sequences of two oriental melons (Cucumis melo L. var makuwa).</title>
        <authorList>
            <person name="Kwon S.-Y."/>
        </authorList>
    </citation>
    <scope>NUCLEOTIDE SEQUENCE [LARGE SCALE GENOMIC DNA]</scope>
    <source>
        <strain evidence="4">cv. Chang Bougi</strain>
        <strain evidence="3">cv. SW 3</strain>
        <tissue evidence="1">Leaf</tissue>
    </source>
</reference>
<evidence type="ECO:0000313" key="1">
    <source>
        <dbReference type="EMBL" id="KAA0037541.1"/>
    </source>
</evidence>
<dbReference type="OrthoDB" id="1744040at2759"/>
<evidence type="ECO:0000313" key="3">
    <source>
        <dbReference type="Proteomes" id="UP000321393"/>
    </source>
</evidence>
<name>A0A5A7T7I5_CUCMM</name>
<sequence length="194" mass="21696">MKGVVEVRKIKREKLELSEGIPVSCELKRLSPKGKVAIWGRYGRNPRVYESDSDMESVAIVVAVEKENKLNASSSLPCLSSHTGTETRPVLPRRVAVGNLGQWAKAQFNKPILVSFMRVKGKDFIIGSLLGAYPMTPNTVEETALQNRIRRLEVEDSTFLLGAPYNLKEYCSEMSRIPKLTIEESQGKKENTSK</sequence>
<dbReference type="Proteomes" id="UP000321393">
    <property type="component" value="Unassembled WGS sequence"/>
</dbReference>
<dbReference type="AlphaFoldDB" id="A0A5A7T7I5"/>
<comment type="caution">
    <text evidence="1">The sequence shown here is derived from an EMBL/GenBank/DDBJ whole genome shotgun (WGS) entry which is preliminary data.</text>
</comment>
<evidence type="ECO:0000313" key="2">
    <source>
        <dbReference type="EMBL" id="TYK02016.1"/>
    </source>
</evidence>
<organism evidence="1 3">
    <name type="scientific">Cucumis melo var. makuwa</name>
    <name type="common">Oriental melon</name>
    <dbReference type="NCBI Taxonomy" id="1194695"/>
    <lineage>
        <taxon>Eukaryota</taxon>
        <taxon>Viridiplantae</taxon>
        <taxon>Streptophyta</taxon>
        <taxon>Embryophyta</taxon>
        <taxon>Tracheophyta</taxon>
        <taxon>Spermatophyta</taxon>
        <taxon>Magnoliopsida</taxon>
        <taxon>eudicotyledons</taxon>
        <taxon>Gunneridae</taxon>
        <taxon>Pentapetalae</taxon>
        <taxon>rosids</taxon>
        <taxon>fabids</taxon>
        <taxon>Cucurbitales</taxon>
        <taxon>Cucurbitaceae</taxon>
        <taxon>Benincaseae</taxon>
        <taxon>Cucumis</taxon>
    </lineage>
</organism>
<evidence type="ECO:0000313" key="4">
    <source>
        <dbReference type="Proteomes" id="UP000321947"/>
    </source>
</evidence>
<dbReference type="EMBL" id="SSTE01018921">
    <property type="protein sequence ID" value="KAA0037541.1"/>
    <property type="molecule type" value="Genomic_DNA"/>
</dbReference>